<sequence>MFSYYSTHGHVEKLAREIERGAASVEGVEAKLWQACKPFHFHVKNITEEEKKRLEVPETLSEEILGKMGAPAKSDVPIIKVWHWQERLQASSIALALKEEDKKRLRLTEMAMNCFKEMKADGYVPVGRVLEAKRRTNSLQNSGYTVPLSYSLFIGALS</sequence>
<dbReference type="AlphaFoldDB" id="A0AAN9TDP7"/>
<dbReference type="Proteomes" id="UP001386955">
    <property type="component" value="Unassembled WGS sequence"/>
</dbReference>
<reference evidence="2 3" key="1">
    <citation type="submission" date="2024-01" db="EMBL/GenBank/DDBJ databases">
        <title>The genomes of 5 underutilized Papilionoideae crops provide insights into root nodulation and disease resistanc.</title>
        <authorList>
            <person name="Jiang F."/>
        </authorList>
    </citation>
    <scope>NUCLEOTIDE SEQUENCE [LARGE SCALE GENOMIC DNA]</scope>
    <source>
        <strain evidence="2">DUOXIRENSHENG_FW03</strain>
        <tissue evidence="2">Leaves</tissue>
    </source>
</reference>
<dbReference type="PANTHER" id="PTHR30546:SF56">
    <property type="entry name" value="NAD(P)H DEHYDROGENASE (QUINONE)"/>
    <property type="match status" value="1"/>
</dbReference>
<comment type="caution">
    <text evidence="2">The sequence shown here is derived from an EMBL/GenBank/DDBJ whole genome shotgun (WGS) entry which is preliminary data.</text>
</comment>
<dbReference type="PANTHER" id="PTHR30546">
    <property type="entry name" value="FLAVODOXIN-RELATED PROTEIN WRBA-RELATED"/>
    <property type="match status" value="1"/>
</dbReference>
<comment type="similarity">
    <text evidence="1">Belongs to the WrbA family.</text>
</comment>
<name>A0AAN9TDP7_PSOTE</name>
<dbReference type="Gene3D" id="3.40.50.360">
    <property type="match status" value="1"/>
</dbReference>
<proteinExistence type="inferred from homology"/>
<keyword evidence="3" id="KW-1185">Reference proteome</keyword>
<dbReference type="InterPro" id="IPR029039">
    <property type="entry name" value="Flavoprotein-like_sf"/>
</dbReference>
<protein>
    <submittedName>
        <fullName evidence="2">Uncharacterized protein</fullName>
    </submittedName>
</protein>
<evidence type="ECO:0000313" key="3">
    <source>
        <dbReference type="Proteomes" id="UP001386955"/>
    </source>
</evidence>
<evidence type="ECO:0000256" key="1">
    <source>
        <dbReference type="ARBA" id="ARBA00006961"/>
    </source>
</evidence>
<organism evidence="2 3">
    <name type="scientific">Psophocarpus tetragonolobus</name>
    <name type="common">Winged bean</name>
    <name type="synonym">Dolichos tetragonolobus</name>
    <dbReference type="NCBI Taxonomy" id="3891"/>
    <lineage>
        <taxon>Eukaryota</taxon>
        <taxon>Viridiplantae</taxon>
        <taxon>Streptophyta</taxon>
        <taxon>Embryophyta</taxon>
        <taxon>Tracheophyta</taxon>
        <taxon>Spermatophyta</taxon>
        <taxon>Magnoliopsida</taxon>
        <taxon>eudicotyledons</taxon>
        <taxon>Gunneridae</taxon>
        <taxon>Pentapetalae</taxon>
        <taxon>rosids</taxon>
        <taxon>fabids</taxon>
        <taxon>Fabales</taxon>
        <taxon>Fabaceae</taxon>
        <taxon>Papilionoideae</taxon>
        <taxon>50 kb inversion clade</taxon>
        <taxon>NPAAA clade</taxon>
        <taxon>indigoferoid/millettioid clade</taxon>
        <taxon>Phaseoleae</taxon>
        <taxon>Psophocarpus</taxon>
    </lineage>
</organism>
<evidence type="ECO:0000313" key="2">
    <source>
        <dbReference type="EMBL" id="KAK7412241.1"/>
    </source>
</evidence>
<gene>
    <name evidence="2" type="ORF">VNO78_03692</name>
</gene>
<dbReference type="GO" id="GO:0003955">
    <property type="term" value="F:NAD(P)H dehydrogenase (quinone) activity"/>
    <property type="evidence" value="ECO:0007669"/>
    <property type="project" value="TreeGrafter"/>
</dbReference>
<accession>A0AAN9TDP7</accession>
<dbReference type="GO" id="GO:0016020">
    <property type="term" value="C:membrane"/>
    <property type="evidence" value="ECO:0007669"/>
    <property type="project" value="TreeGrafter"/>
</dbReference>
<dbReference type="EMBL" id="JAYMYS010000001">
    <property type="protein sequence ID" value="KAK7412241.1"/>
    <property type="molecule type" value="Genomic_DNA"/>
</dbReference>